<sequence>SNTTVSDSICHSISEGSSASQINEEGLIKIKRLSFDSVEGYMIIVWGVEVTFGNDIVYILSKFWDDYVINNIDQTPCSSASTNIFIRHPFISTSTSTNNLSVSNYTMKNVVDNFRLLVTSLEDYSSTLSKLFLDGCHLTTLAKHLNFKAVIVANKSKNYRRVWPNGTIIESLVEMVNHEVLYNANGRLLVDYSTKEYQIYSTSDQICAVVPKALKVPQWKSLHYCFDFSIWISIFLACISHFFGTGSYLREEPLSTYA</sequence>
<keyword evidence="1" id="KW-0812">Transmembrane</keyword>
<name>A0A482VYG1_ASBVE</name>
<feature type="non-terminal residue" evidence="2">
    <location>
        <position position="258"/>
    </location>
</feature>
<evidence type="ECO:0000313" key="3">
    <source>
        <dbReference type="Proteomes" id="UP000292052"/>
    </source>
</evidence>
<dbReference type="Proteomes" id="UP000292052">
    <property type="component" value="Unassembled WGS sequence"/>
</dbReference>
<evidence type="ECO:0000256" key="1">
    <source>
        <dbReference type="SAM" id="Phobius"/>
    </source>
</evidence>
<keyword evidence="1" id="KW-1133">Transmembrane helix</keyword>
<keyword evidence="1" id="KW-0472">Membrane</keyword>
<accession>A0A482VYG1</accession>
<feature type="non-terminal residue" evidence="2">
    <location>
        <position position="1"/>
    </location>
</feature>
<dbReference type="AlphaFoldDB" id="A0A482VYG1"/>
<keyword evidence="3" id="KW-1185">Reference proteome</keyword>
<dbReference type="EMBL" id="QDEB01048518">
    <property type="protein sequence ID" value="RZC37865.1"/>
    <property type="molecule type" value="Genomic_DNA"/>
</dbReference>
<evidence type="ECO:0000313" key="2">
    <source>
        <dbReference type="EMBL" id="RZC37865.1"/>
    </source>
</evidence>
<gene>
    <name evidence="2" type="ORF">BDFB_004728</name>
</gene>
<organism evidence="2 3">
    <name type="scientific">Asbolus verrucosus</name>
    <name type="common">Desert ironclad beetle</name>
    <dbReference type="NCBI Taxonomy" id="1661398"/>
    <lineage>
        <taxon>Eukaryota</taxon>
        <taxon>Metazoa</taxon>
        <taxon>Ecdysozoa</taxon>
        <taxon>Arthropoda</taxon>
        <taxon>Hexapoda</taxon>
        <taxon>Insecta</taxon>
        <taxon>Pterygota</taxon>
        <taxon>Neoptera</taxon>
        <taxon>Endopterygota</taxon>
        <taxon>Coleoptera</taxon>
        <taxon>Polyphaga</taxon>
        <taxon>Cucujiformia</taxon>
        <taxon>Tenebrionidae</taxon>
        <taxon>Pimeliinae</taxon>
        <taxon>Asbolus</taxon>
    </lineage>
</organism>
<reference evidence="2 3" key="1">
    <citation type="submission" date="2017-03" db="EMBL/GenBank/DDBJ databases">
        <title>Genome of the blue death feigning beetle - Asbolus verrucosus.</title>
        <authorList>
            <person name="Rider S.D."/>
        </authorList>
    </citation>
    <scope>NUCLEOTIDE SEQUENCE [LARGE SCALE GENOMIC DNA]</scope>
    <source>
        <strain evidence="2">Butters</strain>
        <tissue evidence="2">Head and leg muscle</tissue>
    </source>
</reference>
<proteinExistence type="predicted"/>
<protein>
    <submittedName>
        <fullName evidence="2">Uncharacterized protein</fullName>
    </submittedName>
</protein>
<feature type="transmembrane region" description="Helical" evidence="1">
    <location>
        <begin position="228"/>
        <end position="249"/>
    </location>
</feature>
<dbReference type="OrthoDB" id="8195814at2759"/>
<comment type="caution">
    <text evidence="2">The sequence shown here is derived from an EMBL/GenBank/DDBJ whole genome shotgun (WGS) entry which is preliminary data.</text>
</comment>